<proteinExistence type="predicted"/>
<dbReference type="EMBL" id="JBBNAF010000005">
    <property type="protein sequence ID" value="KAK9141657.1"/>
    <property type="molecule type" value="Genomic_DNA"/>
</dbReference>
<reference evidence="1 2" key="1">
    <citation type="submission" date="2024-01" db="EMBL/GenBank/DDBJ databases">
        <title>Genome assemblies of Stephania.</title>
        <authorList>
            <person name="Yang L."/>
        </authorList>
    </citation>
    <scope>NUCLEOTIDE SEQUENCE [LARGE SCALE GENOMIC DNA]</scope>
    <source>
        <strain evidence="1">YNDBR</strain>
        <tissue evidence="1">Leaf</tissue>
    </source>
</reference>
<dbReference type="Pfam" id="PF03140">
    <property type="entry name" value="DUF247"/>
    <property type="match status" value="4"/>
</dbReference>
<dbReference type="PANTHER" id="PTHR31170">
    <property type="entry name" value="BNAC04G53230D PROTEIN"/>
    <property type="match status" value="1"/>
</dbReference>
<dbReference type="PANTHER" id="PTHR31170:SF25">
    <property type="entry name" value="BNAA09G04570D PROTEIN"/>
    <property type="match status" value="1"/>
</dbReference>
<evidence type="ECO:0000313" key="1">
    <source>
        <dbReference type="EMBL" id="KAK9141657.1"/>
    </source>
</evidence>
<sequence length="1469" mass="170631">MMMMLMKLEIKALNPKNSDRQKPSQNPLKNKTQIIEQQFQLLIQQTLLDLVLGTMASKSQSEEAAAAAADKLASSLMKKLRVGYRLPPPERSIFEVPHRLRVVNEDSFIPQTVSIGPIHHKKSKRYEAMENHKFHYLQQFLNRRRPFTTLEDCAKDCVIMLKGYEEKARKRYADDIKLKSDELVEMMMLDGCFIVELFLNRWKLSELADSQYDHLFDRTSHSLLSMITEDLVLLENQLPFFVLDALFNFINNNTSHSQKLWEISFLNLALKFFNCNEEDASTLENPNHLLDLKYKTTIPSQIRTNDGESGDGGGSPRTLPTATQLREAGVKFKAAPPGTHLLDIKFQNKTLEIPTIQVVDQTEPLFRNMIAYEQCYGERSNMVDYFTLLDGLINSPSDVALLKRKGIIENWLGDDEEVSKMVNKMGKNVYVSSEDFQYNDLYKQLNDYYKIRCHKWKATLKQDYFNSPWSLIAFLAALADKTKLVLKRKITIGNAEEATDDCLVASLSEKLRVEHHMMSPQNCIFKVPARLREINENAYIPHAVSIGPLHRNNSEQLKAMENHKVHYLNAFLRRRPSITLKDYVNMLRGLEEEARRCYAEEISLTSDELEIEDRRVLNEDEVERIADSLMEKLEVDQFHLMTPRRCIFKVPHTLRVINEQVFIPQAVSIGPYHHKKLEQYEAMEKYKFHYLKQLFLHRNSHIPLKLLVKACVRMLKRYEEEARECYADDIKLTSDAFVEMMMLDGCFIVELLLRVWKPLELIVGERQYDPLFDQIYLLRMIIEDLVLLENQLPFFVLDALFNFINNNTSHSQKLWEISFLNLALKFFNCNDKDASTLENPNHLLDLKYKTTITSQIRTNDGESLGGDGAPRTLPTATQLREAGVKFKAAPPGTHLLDIKFQNKTLEIPTIKLEDQTERLFRNMIAYEQCYGERSYMADYFSVLDDLVNSPSDVALLKRKGIIINWLGDDEEVSNMVNKMGKNVYLRSQDFQYMYLYKKLNYHHQTPWHRRKAKLKHDYFNSPWSLVAFLAAFADKTKVVLKRKITIGNAEEATDDCLVASLSEKLRVEHHLMSPQSCIFKVPARLREINENAYIPHAVSIGPLNRNNLEQLKAMENHKVHFLNAFLHRRPSITLKDYVNMLRGLEEEARGCYAEDISLTSDEFVEMMILDGCFIVEFFLRHWKPELGEEYDPLFRSLYFRNTCQRDLLLLENQLPFFVLNSLFDLINNFSTTKLWEISFLGLALNYYDYEDLCILHEPRHLLHLALQWHIPFKRTDDKEANGQIPSSLTIPNATQLWEAGVKLSPAPDDRHALDIKFENGTLEIPTILVDDETELHLRNLIAYEQCQGCNTYIADYAAVIDNLIDSPKDVELLKRKGVIINGLGDDEEVSNMFNKIVKNVYMSEDFYYSDLYEKVNDYYENPWRKWKAKLKHDYFNTPWSTIAFSAAAVGVICTIIEAVNSFKNDTGRL</sequence>
<protein>
    <submittedName>
        <fullName evidence="1">Uncharacterized protein</fullName>
    </submittedName>
</protein>
<organism evidence="1 2">
    <name type="scientific">Stephania yunnanensis</name>
    <dbReference type="NCBI Taxonomy" id="152371"/>
    <lineage>
        <taxon>Eukaryota</taxon>
        <taxon>Viridiplantae</taxon>
        <taxon>Streptophyta</taxon>
        <taxon>Embryophyta</taxon>
        <taxon>Tracheophyta</taxon>
        <taxon>Spermatophyta</taxon>
        <taxon>Magnoliopsida</taxon>
        <taxon>Ranunculales</taxon>
        <taxon>Menispermaceae</taxon>
        <taxon>Menispermoideae</taxon>
        <taxon>Cissampelideae</taxon>
        <taxon>Stephania</taxon>
    </lineage>
</organism>
<evidence type="ECO:0000313" key="2">
    <source>
        <dbReference type="Proteomes" id="UP001420932"/>
    </source>
</evidence>
<comment type="caution">
    <text evidence="1">The sequence shown here is derived from an EMBL/GenBank/DDBJ whole genome shotgun (WGS) entry which is preliminary data.</text>
</comment>
<gene>
    <name evidence="1" type="ORF">Syun_011057</name>
</gene>
<accession>A0AAP0JWU4</accession>
<keyword evidence="2" id="KW-1185">Reference proteome</keyword>
<name>A0AAP0JWU4_9MAGN</name>
<dbReference type="InterPro" id="IPR004158">
    <property type="entry name" value="DUF247_pln"/>
</dbReference>
<dbReference type="Proteomes" id="UP001420932">
    <property type="component" value="Unassembled WGS sequence"/>
</dbReference>